<feature type="region of interest" description="Disordered" evidence="5">
    <location>
        <begin position="276"/>
        <end position="296"/>
    </location>
</feature>
<dbReference type="PANTHER" id="PTHR46437:SF1">
    <property type="entry name" value="MORN REPEAT-CONTAINING PROTEIN 5"/>
    <property type="match status" value="1"/>
</dbReference>
<reference evidence="6 7" key="1">
    <citation type="journal article" date="2024" name="BMC Genomics">
        <title>De novo assembly and annotation of Popillia japonica's genome with initial clues to its potential as an invasive pest.</title>
        <authorList>
            <person name="Cucini C."/>
            <person name="Boschi S."/>
            <person name="Funari R."/>
            <person name="Cardaioli E."/>
            <person name="Iannotti N."/>
            <person name="Marturano G."/>
            <person name="Paoli F."/>
            <person name="Bruttini M."/>
            <person name="Carapelli A."/>
            <person name="Frati F."/>
            <person name="Nardi F."/>
        </authorList>
    </citation>
    <scope>NUCLEOTIDE SEQUENCE [LARGE SCALE GENOMIC DNA]</scope>
    <source>
        <strain evidence="6">DMR45628</strain>
    </source>
</reference>
<dbReference type="SUPFAM" id="SSF82185">
    <property type="entry name" value="Histone H3 K4-specific methyltransferase SET7/9 N-terminal domain"/>
    <property type="match status" value="1"/>
</dbReference>
<dbReference type="Proteomes" id="UP001458880">
    <property type="component" value="Unassembled WGS sequence"/>
</dbReference>
<comment type="subcellular location">
    <subcellularLocation>
        <location evidence="1">Cell projection</location>
        <location evidence="1">Cilium</location>
        <location evidence="1">Flagellum</location>
    </subcellularLocation>
</comment>
<evidence type="ECO:0008006" key="8">
    <source>
        <dbReference type="Google" id="ProtNLM"/>
    </source>
</evidence>
<proteinExistence type="predicted"/>
<dbReference type="InterPro" id="IPR042814">
    <property type="entry name" value="Morn5"/>
</dbReference>
<keyword evidence="3" id="KW-0969">Cilium</keyword>
<dbReference type="Gene3D" id="2.20.110.10">
    <property type="entry name" value="Histone H3 K4-specific methyltransferase SET7/9 N-terminal domain"/>
    <property type="match status" value="1"/>
</dbReference>
<dbReference type="EMBL" id="JASPKY010000031">
    <property type="protein sequence ID" value="KAK9747346.1"/>
    <property type="molecule type" value="Genomic_DNA"/>
</dbReference>
<protein>
    <recommendedName>
        <fullName evidence="8">MORN repeat-containing protein 5</fullName>
    </recommendedName>
</protein>
<evidence type="ECO:0000256" key="5">
    <source>
        <dbReference type="SAM" id="MobiDB-lite"/>
    </source>
</evidence>
<sequence length="317" mass="36580">MSLSADWDNVFGKAKDSKARHPGYSQKEKPPQSFCTGSVYTGYWNGIGMAGFGTYIFPHSKLSFCTGSVYTGYWNGIGMAGFGTYIFPHKVEYEGMLDNSQFHGDGTLIYPMRQKIEGRWDKGKLVSWKYRFIDGLEYEVPWGYCVFPDRRFYLSIQEGLRPAGRELRTNDYVPRPIPEGCYDTGDGFYDPKLRTNDYVPRPIPEGCYDTGDGFYDPKIKCVVSARDLKKVLRIPTAAEEKWIMHNCRKAWDEPVGYRPDLYKHWTTGRMNEVYDEEVTSAPDEAEEDRSRDELVRERSSNMDFVYSETSWTTSDLD</sequence>
<accession>A0AAW1MP27</accession>
<evidence type="ECO:0000256" key="2">
    <source>
        <dbReference type="ARBA" id="ARBA00022846"/>
    </source>
</evidence>
<keyword evidence="2" id="KW-0282">Flagellum</keyword>
<keyword evidence="7" id="KW-1185">Reference proteome</keyword>
<dbReference type="GO" id="GO:0031514">
    <property type="term" value="C:motile cilium"/>
    <property type="evidence" value="ECO:0007669"/>
    <property type="project" value="UniProtKB-SubCell"/>
</dbReference>
<dbReference type="PANTHER" id="PTHR46437">
    <property type="entry name" value="MORN REPEAT-CONTAINING PROTEIN 5"/>
    <property type="match status" value="1"/>
</dbReference>
<keyword evidence="4" id="KW-0966">Cell projection</keyword>
<evidence type="ECO:0000256" key="3">
    <source>
        <dbReference type="ARBA" id="ARBA00023069"/>
    </source>
</evidence>
<organism evidence="6 7">
    <name type="scientific">Popillia japonica</name>
    <name type="common">Japanese beetle</name>
    <dbReference type="NCBI Taxonomy" id="7064"/>
    <lineage>
        <taxon>Eukaryota</taxon>
        <taxon>Metazoa</taxon>
        <taxon>Ecdysozoa</taxon>
        <taxon>Arthropoda</taxon>
        <taxon>Hexapoda</taxon>
        <taxon>Insecta</taxon>
        <taxon>Pterygota</taxon>
        <taxon>Neoptera</taxon>
        <taxon>Endopterygota</taxon>
        <taxon>Coleoptera</taxon>
        <taxon>Polyphaga</taxon>
        <taxon>Scarabaeiformia</taxon>
        <taxon>Scarabaeidae</taxon>
        <taxon>Rutelinae</taxon>
        <taxon>Popillia</taxon>
    </lineage>
</organism>
<comment type="caution">
    <text evidence="6">The sequence shown here is derived from an EMBL/GenBank/DDBJ whole genome shotgun (WGS) entry which is preliminary data.</text>
</comment>
<evidence type="ECO:0000313" key="7">
    <source>
        <dbReference type="Proteomes" id="UP001458880"/>
    </source>
</evidence>
<gene>
    <name evidence="6" type="ORF">QE152_g5370</name>
</gene>
<evidence type="ECO:0000256" key="1">
    <source>
        <dbReference type="ARBA" id="ARBA00004230"/>
    </source>
</evidence>
<name>A0AAW1MP27_POPJA</name>
<dbReference type="AlphaFoldDB" id="A0AAW1MP27"/>
<evidence type="ECO:0000313" key="6">
    <source>
        <dbReference type="EMBL" id="KAK9747346.1"/>
    </source>
</evidence>
<evidence type="ECO:0000256" key="4">
    <source>
        <dbReference type="ARBA" id="ARBA00023273"/>
    </source>
</evidence>
<feature type="compositionally biased region" description="Acidic residues" evidence="5">
    <location>
        <begin position="276"/>
        <end position="287"/>
    </location>
</feature>